<protein>
    <submittedName>
        <fullName evidence="2">Uncharacterized protein</fullName>
    </submittedName>
</protein>
<feature type="region of interest" description="Disordered" evidence="1">
    <location>
        <begin position="195"/>
        <end position="222"/>
    </location>
</feature>
<sequence length="239" mass="26681">MAGNVSFPGHRPWRAGSRKASGSSADLHSARFAVNSMEQRNIDNQGGYSRGLRAPIIDSSEWKPARARSWTRRGIEIDLYYYYLTELPRWKYSARSDPEPSPGVVINPNPADIIISPLCSAVLRLRLIASEVDEQKDVHDPPKEYRIRQCFLPFPRSPNTISRISGLKVNASGRAIITRIVLKGDVPDKKVVKHLPRKGQSHLTAQKQPKQGNEGVKTERSQADAGALYLEAVDEMQIS</sequence>
<proteinExistence type="predicted"/>
<accession>A0AAD7CWT2</accession>
<dbReference type="AlphaFoldDB" id="A0AAD7CWT2"/>
<gene>
    <name evidence="2" type="ORF">B0H17DRAFT_1142636</name>
</gene>
<organism evidence="2 3">
    <name type="scientific">Mycena rosella</name>
    <name type="common">Pink bonnet</name>
    <name type="synonym">Agaricus rosellus</name>
    <dbReference type="NCBI Taxonomy" id="1033263"/>
    <lineage>
        <taxon>Eukaryota</taxon>
        <taxon>Fungi</taxon>
        <taxon>Dikarya</taxon>
        <taxon>Basidiomycota</taxon>
        <taxon>Agaricomycotina</taxon>
        <taxon>Agaricomycetes</taxon>
        <taxon>Agaricomycetidae</taxon>
        <taxon>Agaricales</taxon>
        <taxon>Marasmiineae</taxon>
        <taxon>Mycenaceae</taxon>
        <taxon>Mycena</taxon>
    </lineage>
</organism>
<evidence type="ECO:0000313" key="2">
    <source>
        <dbReference type="EMBL" id="KAJ7668073.1"/>
    </source>
</evidence>
<evidence type="ECO:0000256" key="1">
    <source>
        <dbReference type="SAM" id="MobiDB-lite"/>
    </source>
</evidence>
<reference evidence="2" key="1">
    <citation type="submission" date="2023-03" db="EMBL/GenBank/DDBJ databases">
        <title>Massive genome expansion in bonnet fungi (Mycena s.s.) driven by repeated elements and novel gene families across ecological guilds.</title>
        <authorList>
            <consortium name="Lawrence Berkeley National Laboratory"/>
            <person name="Harder C.B."/>
            <person name="Miyauchi S."/>
            <person name="Viragh M."/>
            <person name="Kuo A."/>
            <person name="Thoen E."/>
            <person name="Andreopoulos B."/>
            <person name="Lu D."/>
            <person name="Skrede I."/>
            <person name="Drula E."/>
            <person name="Henrissat B."/>
            <person name="Morin E."/>
            <person name="Kohler A."/>
            <person name="Barry K."/>
            <person name="LaButti K."/>
            <person name="Morin E."/>
            <person name="Salamov A."/>
            <person name="Lipzen A."/>
            <person name="Mereny Z."/>
            <person name="Hegedus B."/>
            <person name="Baldrian P."/>
            <person name="Stursova M."/>
            <person name="Weitz H."/>
            <person name="Taylor A."/>
            <person name="Grigoriev I.V."/>
            <person name="Nagy L.G."/>
            <person name="Martin F."/>
            <person name="Kauserud H."/>
        </authorList>
    </citation>
    <scope>NUCLEOTIDE SEQUENCE</scope>
    <source>
        <strain evidence="2">CBHHK067</strain>
    </source>
</reference>
<keyword evidence="3" id="KW-1185">Reference proteome</keyword>
<feature type="compositionally biased region" description="Polar residues" evidence="1">
    <location>
        <begin position="201"/>
        <end position="211"/>
    </location>
</feature>
<comment type="caution">
    <text evidence="2">The sequence shown here is derived from an EMBL/GenBank/DDBJ whole genome shotgun (WGS) entry which is preliminary data.</text>
</comment>
<name>A0AAD7CWT2_MYCRO</name>
<evidence type="ECO:0000313" key="3">
    <source>
        <dbReference type="Proteomes" id="UP001221757"/>
    </source>
</evidence>
<dbReference type="EMBL" id="JARKIE010000198">
    <property type="protein sequence ID" value="KAJ7668073.1"/>
    <property type="molecule type" value="Genomic_DNA"/>
</dbReference>
<feature type="region of interest" description="Disordered" evidence="1">
    <location>
        <begin position="1"/>
        <end position="24"/>
    </location>
</feature>
<dbReference type="Proteomes" id="UP001221757">
    <property type="component" value="Unassembled WGS sequence"/>
</dbReference>